<evidence type="ECO:0000313" key="3">
    <source>
        <dbReference type="EMBL" id="TQL51954.1"/>
    </source>
</evidence>
<proteinExistence type="predicted"/>
<feature type="compositionally biased region" description="Acidic residues" evidence="1">
    <location>
        <begin position="79"/>
        <end position="90"/>
    </location>
</feature>
<feature type="chain" id="PRO_5039671786" description="Lipoprotein" evidence="2">
    <location>
        <begin position="21"/>
        <end position="390"/>
    </location>
</feature>
<gene>
    <name evidence="3" type="ORF">FB467_3121</name>
</gene>
<dbReference type="OrthoDB" id="4859035at2"/>
<name>A0A542YVF9_9MICO</name>
<accession>A0A542YVF9</accession>
<feature type="region of interest" description="Disordered" evidence="1">
    <location>
        <begin position="21"/>
        <end position="90"/>
    </location>
</feature>
<comment type="caution">
    <text evidence="3">The sequence shown here is derived from an EMBL/GenBank/DDBJ whole genome shotgun (WGS) entry which is preliminary data.</text>
</comment>
<organism evidence="3 4">
    <name type="scientific">Ornithinicoccus hortensis</name>
    <dbReference type="NCBI Taxonomy" id="82346"/>
    <lineage>
        <taxon>Bacteria</taxon>
        <taxon>Bacillati</taxon>
        <taxon>Actinomycetota</taxon>
        <taxon>Actinomycetes</taxon>
        <taxon>Micrococcales</taxon>
        <taxon>Intrasporangiaceae</taxon>
        <taxon>Ornithinicoccus</taxon>
    </lineage>
</organism>
<evidence type="ECO:0008006" key="5">
    <source>
        <dbReference type="Google" id="ProtNLM"/>
    </source>
</evidence>
<keyword evidence="4" id="KW-1185">Reference proteome</keyword>
<keyword evidence="2" id="KW-0732">Signal</keyword>
<evidence type="ECO:0000256" key="1">
    <source>
        <dbReference type="SAM" id="MobiDB-lite"/>
    </source>
</evidence>
<reference evidence="3 4" key="1">
    <citation type="submission" date="2019-06" db="EMBL/GenBank/DDBJ databases">
        <title>Sequencing the genomes of 1000 actinobacteria strains.</title>
        <authorList>
            <person name="Klenk H.-P."/>
        </authorList>
    </citation>
    <scope>NUCLEOTIDE SEQUENCE [LARGE SCALE GENOMIC DNA]</scope>
    <source>
        <strain evidence="3 4">DSM 12335</strain>
    </source>
</reference>
<dbReference type="RefSeq" id="WP_141785890.1">
    <property type="nucleotide sequence ID" value="NZ_BAAAIK010000001.1"/>
</dbReference>
<feature type="compositionally biased region" description="Low complexity" evidence="1">
    <location>
        <begin position="48"/>
        <end position="62"/>
    </location>
</feature>
<dbReference type="AlphaFoldDB" id="A0A542YVF9"/>
<sequence>MKLSHSLIAAALTSTLVLSACSNDDEPDDTATSTTEDGSGASGGASGDGADATGDAADQTGDTADETGDVADQTGDTAGETEDAAGETDDAGADEALTAALGIDEADTWAKDLLTTAMESTQLDGKEATELREKAFAGAELEAQRAAGLLEAVTGKPAEWDAEESPIDFQVLAISKSGERGPGLVLVQSIPEEGNPVLSLIARQKDREQFRIVWQGQMLSGTSIGEFERRSVGSGKFMLDEDEGLVASPKEVLDDLAAYLSFPNEGESPDIKTNGYAPAVREQAQQQANDVSVQADFTQTHELGDQQVHTLELADGSALTFAVLDRTSVFDVYDGMELTPPDSFWYFTRDRSITEEATLHTSAFVALHIPTDGQPEVIAAREQIVDSEGD</sequence>
<evidence type="ECO:0000313" key="4">
    <source>
        <dbReference type="Proteomes" id="UP000319516"/>
    </source>
</evidence>
<protein>
    <recommendedName>
        <fullName evidence="5">Lipoprotein</fullName>
    </recommendedName>
</protein>
<feature type="compositionally biased region" description="Low complexity" evidence="1">
    <location>
        <begin position="30"/>
        <end position="39"/>
    </location>
</feature>
<feature type="signal peptide" evidence="2">
    <location>
        <begin position="1"/>
        <end position="20"/>
    </location>
</feature>
<dbReference type="EMBL" id="VFOP01000001">
    <property type="protein sequence ID" value="TQL51954.1"/>
    <property type="molecule type" value="Genomic_DNA"/>
</dbReference>
<evidence type="ECO:0000256" key="2">
    <source>
        <dbReference type="SAM" id="SignalP"/>
    </source>
</evidence>
<dbReference type="Proteomes" id="UP000319516">
    <property type="component" value="Unassembled WGS sequence"/>
</dbReference>
<dbReference type="PROSITE" id="PS51257">
    <property type="entry name" value="PROKAR_LIPOPROTEIN"/>
    <property type="match status" value="1"/>
</dbReference>